<keyword evidence="10" id="KW-1185">Reference proteome</keyword>
<dbReference type="GO" id="GO:0009279">
    <property type="term" value="C:cell outer membrane"/>
    <property type="evidence" value="ECO:0007669"/>
    <property type="project" value="UniProtKB-SubCell"/>
</dbReference>
<keyword evidence="5" id="KW-0472">Membrane</keyword>
<proteinExistence type="predicted"/>
<dbReference type="Pfam" id="PF25183">
    <property type="entry name" value="OMP_b-brl_4"/>
    <property type="match status" value="1"/>
</dbReference>
<feature type="compositionally biased region" description="Low complexity" evidence="7">
    <location>
        <begin position="1146"/>
        <end position="1160"/>
    </location>
</feature>
<comment type="caution">
    <text evidence="9">The sequence shown here is derived from an EMBL/GenBank/DDBJ whole genome shotgun (WGS) entry which is preliminary data.</text>
</comment>
<keyword evidence="4" id="KW-0812">Transmembrane</keyword>
<dbReference type="Pfam" id="PF13620">
    <property type="entry name" value="CarboxypepD_reg"/>
    <property type="match status" value="1"/>
</dbReference>
<protein>
    <recommendedName>
        <fullName evidence="8">TonB-dependent transporter Oar-like beta-barrel domain-containing protein</fullName>
    </recommendedName>
</protein>
<dbReference type="InterPro" id="IPR057601">
    <property type="entry name" value="Oar-like_b-barrel"/>
</dbReference>
<keyword evidence="2" id="KW-0813">Transport</keyword>
<dbReference type="SUPFAM" id="SSF56935">
    <property type="entry name" value="Porins"/>
    <property type="match status" value="1"/>
</dbReference>
<dbReference type="InterPro" id="IPR008969">
    <property type="entry name" value="CarboxyPept-like_regulatory"/>
</dbReference>
<dbReference type="PANTHER" id="PTHR30069:SF46">
    <property type="entry name" value="OAR PROTEIN"/>
    <property type="match status" value="1"/>
</dbReference>
<evidence type="ECO:0000256" key="6">
    <source>
        <dbReference type="ARBA" id="ARBA00023237"/>
    </source>
</evidence>
<feature type="domain" description="TonB-dependent transporter Oar-like beta-barrel" evidence="8">
    <location>
        <begin position="219"/>
        <end position="1145"/>
    </location>
</feature>
<dbReference type="Gene3D" id="2.60.40.1120">
    <property type="entry name" value="Carboxypeptidase-like, regulatory domain"/>
    <property type="match status" value="1"/>
</dbReference>
<evidence type="ECO:0000256" key="5">
    <source>
        <dbReference type="ARBA" id="ARBA00023136"/>
    </source>
</evidence>
<dbReference type="GO" id="GO:0015344">
    <property type="term" value="F:siderophore uptake transmembrane transporter activity"/>
    <property type="evidence" value="ECO:0007669"/>
    <property type="project" value="TreeGrafter"/>
</dbReference>
<accession>A0A7W7ZI52</accession>
<evidence type="ECO:0000313" key="10">
    <source>
        <dbReference type="Proteomes" id="UP000540989"/>
    </source>
</evidence>
<dbReference type="EMBL" id="JACHIP010000006">
    <property type="protein sequence ID" value="MBB5059666.1"/>
    <property type="molecule type" value="Genomic_DNA"/>
</dbReference>
<dbReference type="Proteomes" id="UP000540989">
    <property type="component" value="Unassembled WGS sequence"/>
</dbReference>
<dbReference type="InterPro" id="IPR036942">
    <property type="entry name" value="Beta-barrel_TonB_sf"/>
</dbReference>
<evidence type="ECO:0000256" key="7">
    <source>
        <dbReference type="SAM" id="MobiDB-lite"/>
    </source>
</evidence>
<dbReference type="InterPro" id="IPR039426">
    <property type="entry name" value="TonB-dep_rcpt-like"/>
</dbReference>
<evidence type="ECO:0000259" key="8">
    <source>
        <dbReference type="Pfam" id="PF25183"/>
    </source>
</evidence>
<dbReference type="Gene3D" id="2.40.170.20">
    <property type="entry name" value="TonB-dependent receptor, beta-barrel domain"/>
    <property type="match status" value="1"/>
</dbReference>
<evidence type="ECO:0000256" key="4">
    <source>
        <dbReference type="ARBA" id="ARBA00022692"/>
    </source>
</evidence>
<feature type="region of interest" description="Disordered" evidence="7">
    <location>
        <begin position="1146"/>
        <end position="1172"/>
    </location>
</feature>
<evidence type="ECO:0000256" key="2">
    <source>
        <dbReference type="ARBA" id="ARBA00022448"/>
    </source>
</evidence>
<dbReference type="GO" id="GO:0044718">
    <property type="term" value="P:siderophore transmembrane transport"/>
    <property type="evidence" value="ECO:0007669"/>
    <property type="project" value="TreeGrafter"/>
</dbReference>
<evidence type="ECO:0000256" key="1">
    <source>
        <dbReference type="ARBA" id="ARBA00004571"/>
    </source>
</evidence>
<dbReference type="PANTHER" id="PTHR30069">
    <property type="entry name" value="TONB-DEPENDENT OUTER MEMBRANE RECEPTOR"/>
    <property type="match status" value="1"/>
</dbReference>
<gene>
    <name evidence="9" type="ORF">HDF16_004392</name>
</gene>
<keyword evidence="6" id="KW-0998">Cell outer membrane</keyword>
<evidence type="ECO:0000313" key="9">
    <source>
        <dbReference type="EMBL" id="MBB5059666.1"/>
    </source>
</evidence>
<dbReference type="AlphaFoldDB" id="A0A7W7ZI52"/>
<reference evidence="9 10" key="1">
    <citation type="submission" date="2020-08" db="EMBL/GenBank/DDBJ databases">
        <title>Genomic Encyclopedia of Type Strains, Phase IV (KMG-V): Genome sequencing to study the core and pangenomes of soil and plant-associated prokaryotes.</title>
        <authorList>
            <person name="Whitman W."/>
        </authorList>
    </citation>
    <scope>NUCLEOTIDE SEQUENCE [LARGE SCALE GENOMIC DNA]</scope>
    <source>
        <strain evidence="9 10">M8UP14</strain>
    </source>
</reference>
<name>A0A7W7ZI52_9BACT</name>
<organism evidence="9 10">
    <name type="scientific">Granulicella aggregans</name>
    <dbReference type="NCBI Taxonomy" id="474949"/>
    <lineage>
        <taxon>Bacteria</taxon>
        <taxon>Pseudomonadati</taxon>
        <taxon>Acidobacteriota</taxon>
        <taxon>Terriglobia</taxon>
        <taxon>Terriglobales</taxon>
        <taxon>Acidobacteriaceae</taxon>
        <taxon>Granulicella</taxon>
    </lineage>
</organism>
<comment type="subcellular location">
    <subcellularLocation>
        <location evidence="1">Cell outer membrane</location>
        <topology evidence="1">Multi-pass membrane protein</topology>
    </subcellularLocation>
</comment>
<sequence length="1172" mass="125252">MLAQSIQGSIIGTVKDTAGAVVPGASVVLTSLDQGTVRTTTSNDSGDFQFGDSKAGKYSIEVTLAGFEKWSTSGLVLSARQQLRVDPSLAVGNVQQEVTVSAEAIGAINTDNATVSAVYSAIEASNLPVNTRASATGTSAYNIIGTLPGVQADHKQFSLQGGLPFQADVTVDGITVKSAGGGDTPIADAFPSTEAISEIRTDGAQNNAEFGSPGEVTITTKGGSNTIHGSAFWYHQNAAFNAINYTYNTTTTKPKLVANTYGGSFSGPVVIPHLYNGHNKTFIFGDYEGWRHPAQETDFYKVPSTLMKQGDFSKYTSAGFTGLKNPFTGGSYGTKLPSVNAAAAKLLSFYPDPNIGDPSAYSDDDTSNYQVNKDISAHSDQFDIRGDQYIGANQKFLLWGRYSYKNYPQNSAVTLGVPSAQNTNINHVLKISANYTITPKIINEFSFGFVRSNSGKSNSFDGKAFTEGLGLNGLQNLFYNGIPELDFHNITNLDADRLSSVGSSKTYVYTDSLSWNKGHHDLRFGFEIRTLESVSALGFNGSDNYGTFQYNTQASAGLFTGVDFADFLSGLPYQTFYDVVSQDNDGKSNHYDFFAQDQWKLTNRLTLSYGLRYELHPGYYDVHGDIGNFDPTVAGSGASIYPDGHADLLNNDFLLSANACSPYGSKSGGATINGAPCMPVLAASQSGYPSGLKKYPHLRFMPRFGFAYKPFDNDRTSIRGGYGIYNNNLLGSSFYSLTGTLQAGTTQYTNTLTNGTPGYQWPNIFAGAGNGGGATNYGQDYFGTANSIDWKDPYTHQWSLSVDHSIGSGYAARVSYIGSETIHLVFAPDENTLPFSTTLSANNAPLSARRFPNWGRINTRDTSATASYHSLQAELSHRFQRGFQFDSSYTYAKALADNEGPGNNIGFAGENGGSRATSILDKRADYGDVFGTRRNRWNTTMVYELPFGRGKQFGSNISRVADLAFGGWRISNIFLWQSGAFETPYYGSGQGDPSGTGAGLNGTQTGFDGGHRSQYPDRVAGVSINPSNRSRNGWVNTAAFTCPGMAGYVVNTGEACTTGLGDVTNSDGTVTHYGAPIGRFGNARQGSIIGPGTVNLSSGISKVFAITERVNLRAEGTFTNVLNHTNLGDPNLDISSKTFGRINGVIGSSSSGTPGSDPAGARSGQVSMRLDF</sequence>
<keyword evidence="3" id="KW-1134">Transmembrane beta strand</keyword>
<evidence type="ECO:0000256" key="3">
    <source>
        <dbReference type="ARBA" id="ARBA00022452"/>
    </source>
</evidence>
<dbReference type="SUPFAM" id="SSF49464">
    <property type="entry name" value="Carboxypeptidase regulatory domain-like"/>
    <property type="match status" value="1"/>
</dbReference>
<feature type="region of interest" description="Disordered" evidence="7">
    <location>
        <begin position="992"/>
        <end position="1018"/>
    </location>
</feature>